<feature type="region of interest" description="Disordered" evidence="1">
    <location>
        <begin position="1"/>
        <end position="32"/>
    </location>
</feature>
<evidence type="ECO:0000313" key="4">
    <source>
        <dbReference type="Proteomes" id="UP000076532"/>
    </source>
</evidence>
<sequence length="341" mass="38324">MSFTSSMSSNDQPPAKRKRAEDPRKDSTLETPGVPARSSLWYFDGNIVLQAEGTQWKVYKGVLARSSPIFQDMFSLPQPPSMDTEMVDGCPVVQLSDSAEEVEYVLQAICQREYVGLEEALPLPVVSAFIRLGMKYDIHKLRTEGQKRIFSEFPTDLAYMDRRPNTWKFVRQPKHWVELVIFARTTGLLSLLPFALYICCQLYTTSQIMGGIKRRDGTILSLSVPDQLACLAGFRAICKAQAETTYSWAYTKSPPANCTGAICSYCRDQYLKANFTSTPTIGGLNHVNNLIMRQDGGLCSVCADQAEEMHNTGRKAFWALLPGLFGLPPWEELCKEREEVE</sequence>
<gene>
    <name evidence="3" type="ORF">FIBSPDRAFT_1045359</name>
</gene>
<protein>
    <recommendedName>
        <fullName evidence="2">BTB domain-containing protein</fullName>
    </recommendedName>
</protein>
<dbReference type="CDD" id="cd18186">
    <property type="entry name" value="BTB_POZ_ZBTB_KLHL-like"/>
    <property type="match status" value="1"/>
</dbReference>
<dbReference type="STRING" id="436010.A0A166IFW1"/>
<evidence type="ECO:0000313" key="3">
    <source>
        <dbReference type="EMBL" id="KZP19775.1"/>
    </source>
</evidence>
<dbReference type="PROSITE" id="PS50097">
    <property type="entry name" value="BTB"/>
    <property type="match status" value="1"/>
</dbReference>
<dbReference type="Proteomes" id="UP000076532">
    <property type="component" value="Unassembled WGS sequence"/>
</dbReference>
<keyword evidence="4" id="KW-1185">Reference proteome</keyword>
<dbReference type="EMBL" id="KV417561">
    <property type="protein sequence ID" value="KZP19775.1"/>
    <property type="molecule type" value="Genomic_DNA"/>
</dbReference>
<name>A0A166IFW1_9AGAM</name>
<dbReference type="AlphaFoldDB" id="A0A166IFW1"/>
<proteinExistence type="predicted"/>
<organism evidence="3 4">
    <name type="scientific">Athelia psychrophila</name>
    <dbReference type="NCBI Taxonomy" id="1759441"/>
    <lineage>
        <taxon>Eukaryota</taxon>
        <taxon>Fungi</taxon>
        <taxon>Dikarya</taxon>
        <taxon>Basidiomycota</taxon>
        <taxon>Agaricomycotina</taxon>
        <taxon>Agaricomycetes</taxon>
        <taxon>Agaricomycetidae</taxon>
        <taxon>Atheliales</taxon>
        <taxon>Atheliaceae</taxon>
        <taxon>Athelia</taxon>
    </lineage>
</organism>
<dbReference type="Gene3D" id="3.30.710.10">
    <property type="entry name" value="Potassium Channel Kv1.1, Chain A"/>
    <property type="match status" value="1"/>
</dbReference>
<evidence type="ECO:0000259" key="2">
    <source>
        <dbReference type="PROSITE" id="PS50097"/>
    </source>
</evidence>
<accession>A0A166IFW1</accession>
<dbReference type="InterPro" id="IPR011333">
    <property type="entry name" value="SKP1/BTB/POZ_sf"/>
</dbReference>
<dbReference type="OrthoDB" id="3027208at2759"/>
<feature type="compositionally biased region" description="Polar residues" evidence="1">
    <location>
        <begin position="1"/>
        <end position="12"/>
    </location>
</feature>
<feature type="domain" description="BTB" evidence="2">
    <location>
        <begin position="45"/>
        <end position="109"/>
    </location>
</feature>
<dbReference type="InterPro" id="IPR000210">
    <property type="entry name" value="BTB/POZ_dom"/>
</dbReference>
<evidence type="ECO:0000256" key="1">
    <source>
        <dbReference type="SAM" id="MobiDB-lite"/>
    </source>
</evidence>
<reference evidence="3 4" key="1">
    <citation type="journal article" date="2016" name="Mol. Biol. Evol.">
        <title>Comparative Genomics of Early-Diverging Mushroom-Forming Fungi Provides Insights into the Origins of Lignocellulose Decay Capabilities.</title>
        <authorList>
            <person name="Nagy L.G."/>
            <person name="Riley R."/>
            <person name="Tritt A."/>
            <person name="Adam C."/>
            <person name="Daum C."/>
            <person name="Floudas D."/>
            <person name="Sun H."/>
            <person name="Yadav J.S."/>
            <person name="Pangilinan J."/>
            <person name="Larsson K.H."/>
            <person name="Matsuura K."/>
            <person name="Barry K."/>
            <person name="Labutti K."/>
            <person name="Kuo R."/>
            <person name="Ohm R.A."/>
            <person name="Bhattacharya S.S."/>
            <person name="Shirouzu T."/>
            <person name="Yoshinaga Y."/>
            <person name="Martin F.M."/>
            <person name="Grigoriev I.V."/>
            <person name="Hibbett D.S."/>
        </authorList>
    </citation>
    <scope>NUCLEOTIDE SEQUENCE [LARGE SCALE GENOMIC DNA]</scope>
    <source>
        <strain evidence="3 4">CBS 109695</strain>
    </source>
</reference>
<feature type="compositionally biased region" description="Basic and acidic residues" evidence="1">
    <location>
        <begin position="19"/>
        <end position="28"/>
    </location>
</feature>